<evidence type="ECO:0000256" key="1">
    <source>
        <dbReference type="SAM" id="SignalP"/>
    </source>
</evidence>
<feature type="signal peptide" evidence="1">
    <location>
        <begin position="1"/>
        <end position="26"/>
    </location>
</feature>
<accession>A0A386UHQ2</accession>
<dbReference type="PROSITE" id="PS51318">
    <property type="entry name" value="TAT"/>
    <property type="match status" value="1"/>
</dbReference>
<organism evidence="2 3">
    <name type="scientific">Paracoccus yeei</name>
    <dbReference type="NCBI Taxonomy" id="147645"/>
    <lineage>
        <taxon>Bacteria</taxon>
        <taxon>Pseudomonadati</taxon>
        <taxon>Pseudomonadota</taxon>
        <taxon>Alphaproteobacteria</taxon>
        <taxon>Rhodobacterales</taxon>
        <taxon>Paracoccaceae</taxon>
        <taxon>Paracoccus</taxon>
    </lineage>
</organism>
<dbReference type="AlphaFoldDB" id="A0A386UHQ2"/>
<dbReference type="RefSeq" id="WP_147405525.1">
    <property type="nucleotide sequence ID" value="NZ_CP031078.1"/>
</dbReference>
<gene>
    <name evidence="2" type="ORF">PY32053_00515</name>
</gene>
<reference evidence="3" key="1">
    <citation type="submission" date="2018-07" db="EMBL/GenBank/DDBJ databases">
        <title>Genome Structure of the Opportunistic Pathogen Paracoccus yeei (Alphaproteobacteria) and Identification of Putative Virulence Factors.</title>
        <authorList>
            <person name="Lasek R."/>
            <person name="Szuplewska M."/>
            <person name="Mitura M."/>
            <person name="Decewicz P."/>
            <person name="Chmielowska C."/>
            <person name="Pawlot A."/>
            <person name="Sentkowska D."/>
            <person name="Czarnecki J."/>
            <person name="Bartosik D."/>
        </authorList>
    </citation>
    <scope>NUCLEOTIDE SEQUENCE [LARGE SCALE GENOMIC DNA]</scope>
    <source>
        <strain evidence="3">CCUG 32053</strain>
    </source>
</reference>
<dbReference type="EMBL" id="CP031078">
    <property type="protein sequence ID" value="AYF00194.1"/>
    <property type="molecule type" value="Genomic_DNA"/>
</dbReference>
<feature type="chain" id="PRO_5017254403" evidence="1">
    <location>
        <begin position="27"/>
        <end position="194"/>
    </location>
</feature>
<evidence type="ECO:0000313" key="2">
    <source>
        <dbReference type="EMBL" id="AYF00194.1"/>
    </source>
</evidence>
<protein>
    <submittedName>
        <fullName evidence="2">Uncharacterized protein</fullName>
    </submittedName>
</protein>
<sequence length="194" mass="20205">MMTRRTFCHSAVAGAATLTLGGAAVAASSVPLPAAPALGAVIHDASLAPSGDFARRLAALQVPQHGFRDDPSQLWLTVLSDRLRARPVAMAGLTTPGALFVLERWAWDLRMRVVSRVDHLGTADGRWQHIAAGAPAPLPHDAGFGAASADHLLAGGLAWGDRTHASPPRTADRRGTLLVSWVIAPRSTPAAAIS</sequence>
<proteinExistence type="predicted"/>
<keyword evidence="1" id="KW-0732">Signal</keyword>
<name>A0A386UHQ2_9RHOB</name>
<evidence type="ECO:0000313" key="3">
    <source>
        <dbReference type="Proteomes" id="UP000272010"/>
    </source>
</evidence>
<dbReference type="InterPro" id="IPR006311">
    <property type="entry name" value="TAT_signal"/>
</dbReference>
<dbReference type="Proteomes" id="UP000272010">
    <property type="component" value="Chromosome"/>
</dbReference>